<evidence type="ECO:0000256" key="8">
    <source>
        <dbReference type="ARBA" id="ARBA00022737"/>
    </source>
</evidence>
<dbReference type="GO" id="GO:0005178">
    <property type="term" value="F:integrin binding"/>
    <property type="evidence" value="ECO:0007669"/>
    <property type="project" value="TreeGrafter"/>
</dbReference>
<dbReference type="Gene3D" id="1.20.5.100">
    <property type="entry name" value="Cytochrome c1, transmembrane anchor, C-terminal"/>
    <property type="match status" value="1"/>
</dbReference>
<proteinExistence type="inferred from homology"/>
<evidence type="ECO:0000256" key="2">
    <source>
        <dbReference type="ARBA" id="ARBA00007449"/>
    </source>
</evidence>
<dbReference type="PROSITE" id="PS52047">
    <property type="entry name" value="I_EGF_2"/>
    <property type="match status" value="1"/>
</dbReference>
<dbReference type="EMBL" id="NCKV01006844">
    <property type="protein sequence ID" value="RWS23240.1"/>
    <property type="molecule type" value="Genomic_DNA"/>
</dbReference>
<dbReference type="GO" id="GO:0016477">
    <property type="term" value="P:cell migration"/>
    <property type="evidence" value="ECO:0007669"/>
    <property type="project" value="TreeGrafter"/>
</dbReference>
<evidence type="ECO:0000256" key="19">
    <source>
        <dbReference type="SAM" id="Phobius"/>
    </source>
</evidence>
<feature type="disulfide bond" evidence="17">
    <location>
        <begin position="28"/>
        <end position="38"/>
    </location>
</feature>
<dbReference type="FunFam" id="3.40.50.410:FF:000002">
    <property type="entry name" value="Integrin beta"/>
    <property type="match status" value="1"/>
</dbReference>
<evidence type="ECO:0000256" key="6">
    <source>
        <dbReference type="ARBA" id="ARBA00022723"/>
    </source>
</evidence>
<feature type="domain" description="Integrin beta subunit cytoplasmic" evidence="21">
    <location>
        <begin position="729"/>
        <end position="774"/>
    </location>
</feature>
<dbReference type="Gene3D" id="3.40.50.410">
    <property type="entry name" value="von Willebrand factor, type A domain"/>
    <property type="match status" value="1"/>
</dbReference>
<keyword evidence="16" id="KW-0325">Glycoprotein</keyword>
<keyword evidence="12 19" id="KW-1133">Transmembrane helix</keyword>
<dbReference type="InterPro" id="IPR036349">
    <property type="entry name" value="Integrin_bsu_tail_dom_sf"/>
</dbReference>
<keyword evidence="14 19" id="KW-0472">Membrane</keyword>
<dbReference type="OrthoDB" id="410592at2759"/>
<dbReference type="SUPFAM" id="SSF103575">
    <property type="entry name" value="Plexin repeat"/>
    <property type="match status" value="1"/>
</dbReference>
<organism evidence="23 24">
    <name type="scientific">Leptotrombidium deliense</name>
    <dbReference type="NCBI Taxonomy" id="299467"/>
    <lineage>
        <taxon>Eukaryota</taxon>
        <taxon>Metazoa</taxon>
        <taxon>Ecdysozoa</taxon>
        <taxon>Arthropoda</taxon>
        <taxon>Chelicerata</taxon>
        <taxon>Arachnida</taxon>
        <taxon>Acari</taxon>
        <taxon>Acariformes</taxon>
        <taxon>Trombidiformes</taxon>
        <taxon>Prostigmata</taxon>
        <taxon>Anystina</taxon>
        <taxon>Parasitengona</taxon>
        <taxon>Trombiculoidea</taxon>
        <taxon>Trombiculidae</taxon>
        <taxon>Leptotrombidium</taxon>
    </lineage>
</organism>
<keyword evidence="10" id="KW-0460">Magnesium</keyword>
<feature type="disulfide bond" evidence="17">
    <location>
        <begin position="453"/>
        <end position="465"/>
    </location>
</feature>
<keyword evidence="3" id="KW-1003">Cell membrane</keyword>
<evidence type="ECO:0000259" key="22">
    <source>
        <dbReference type="SMART" id="SM01242"/>
    </source>
</evidence>
<comment type="subcellular location">
    <subcellularLocation>
        <location evidence="1 18">Cell membrane</location>
        <topology evidence="1 18">Single-pass type I membrane protein</topology>
    </subcellularLocation>
</comment>
<keyword evidence="11 18" id="KW-0130">Cell adhesion</keyword>
<evidence type="ECO:0000256" key="16">
    <source>
        <dbReference type="ARBA" id="ARBA00023180"/>
    </source>
</evidence>
<dbReference type="GO" id="GO:0008305">
    <property type="term" value="C:integrin complex"/>
    <property type="evidence" value="ECO:0007669"/>
    <property type="project" value="TreeGrafter"/>
</dbReference>
<feature type="disulfide bond" evidence="17">
    <location>
        <begin position="375"/>
        <end position="386"/>
    </location>
</feature>
<dbReference type="InterPro" id="IPR014836">
    <property type="entry name" value="Integrin_bsu_cyt_dom"/>
</dbReference>
<feature type="disulfide bond" evidence="17">
    <location>
        <begin position="462"/>
        <end position="500"/>
    </location>
</feature>
<dbReference type="Pfam" id="PF00362">
    <property type="entry name" value="Integrin_beta"/>
    <property type="match status" value="1"/>
</dbReference>
<evidence type="ECO:0000256" key="3">
    <source>
        <dbReference type="ARBA" id="ARBA00022475"/>
    </source>
</evidence>
<dbReference type="GO" id="GO:0046872">
    <property type="term" value="F:metal ion binding"/>
    <property type="evidence" value="ECO:0007669"/>
    <property type="project" value="UniProtKB-KW"/>
</dbReference>
<feature type="disulfide bond" evidence="17">
    <location>
        <begin position="550"/>
        <end position="555"/>
    </location>
</feature>
<dbReference type="SMART" id="SM01242">
    <property type="entry name" value="Integrin_B_tail"/>
    <property type="match status" value="1"/>
</dbReference>
<protein>
    <recommendedName>
        <fullName evidence="18">Integrin beta</fullName>
    </recommendedName>
</protein>
<evidence type="ECO:0000313" key="23">
    <source>
        <dbReference type="EMBL" id="RWS23240.1"/>
    </source>
</evidence>
<evidence type="ECO:0000256" key="14">
    <source>
        <dbReference type="ARBA" id="ARBA00023136"/>
    </source>
</evidence>
<dbReference type="GO" id="GO:0009986">
    <property type="term" value="C:cell surface"/>
    <property type="evidence" value="ECO:0007669"/>
    <property type="project" value="TreeGrafter"/>
</dbReference>
<feature type="transmembrane region" description="Helical" evidence="19">
    <location>
        <begin position="713"/>
        <end position="731"/>
    </location>
</feature>
<keyword evidence="24" id="KW-1185">Reference proteome</keyword>
<feature type="disulfide bond" evidence="17">
    <location>
        <begin position="529"/>
        <end position="534"/>
    </location>
</feature>
<dbReference type="Pfam" id="PF18372">
    <property type="entry name" value="I-EGF_1"/>
    <property type="match status" value="1"/>
</dbReference>
<dbReference type="GO" id="GO:0033627">
    <property type="term" value="P:cell adhesion mediated by integrin"/>
    <property type="evidence" value="ECO:0007669"/>
    <property type="project" value="TreeGrafter"/>
</dbReference>
<dbReference type="InterPro" id="IPR015812">
    <property type="entry name" value="Integrin_bsu"/>
</dbReference>
<dbReference type="GO" id="GO:0007160">
    <property type="term" value="P:cell-matrix adhesion"/>
    <property type="evidence" value="ECO:0007669"/>
    <property type="project" value="TreeGrafter"/>
</dbReference>
<feature type="disulfide bond" evidence="17">
    <location>
        <begin position="506"/>
        <end position="511"/>
    </location>
</feature>
<evidence type="ECO:0000256" key="15">
    <source>
        <dbReference type="ARBA" id="ARBA00023157"/>
    </source>
</evidence>
<dbReference type="InterPro" id="IPR057243">
    <property type="entry name" value="Integrin_I-EGF_CS"/>
</dbReference>
<dbReference type="PANTHER" id="PTHR10082:SF60">
    <property type="entry name" value="INTEGRIN BETA-PS"/>
    <property type="match status" value="1"/>
</dbReference>
<feature type="disulfide bond" evidence="17">
    <location>
        <begin position="552"/>
        <end position="584"/>
    </location>
</feature>
<keyword evidence="6" id="KW-0479">Metal-binding</keyword>
<dbReference type="FunFam" id="2.10.25.10:FF:000098">
    <property type="entry name" value="Integrin beta"/>
    <property type="match status" value="1"/>
</dbReference>
<dbReference type="InterPro" id="IPR002369">
    <property type="entry name" value="Integrin_bsu_VWA"/>
</dbReference>
<dbReference type="PIRSF" id="PIRSF002512">
    <property type="entry name" value="Integrin_B"/>
    <property type="match status" value="1"/>
</dbReference>
<dbReference type="InterPro" id="IPR040622">
    <property type="entry name" value="EGF_integrin_1"/>
</dbReference>
<evidence type="ECO:0000256" key="12">
    <source>
        <dbReference type="ARBA" id="ARBA00022989"/>
    </source>
</evidence>
<feature type="domain" description="Integrin beta subunit VWA" evidence="20">
    <location>
        <begin position="14"/>
        <end position="438"/>
    </location>
</feature>
<dbReference type="InterPro" id="IPR012896">
    <property type="entry name" value="Integrin_bsu_tail"/>
</dbReference>
<feature type="domain" description="Integrin beta subunit tail" evidence="22">
    <location>
        <begin position="621"/>
        <end position="705"/>
    </location>
</feature>
<keyword evidence="9" id="KW-0106">Calcium</keyword>
<keyword evidence="8" id="KW-0677">Repeat</keyword>
<dbReference type="GO" id="GO:0005925">
    <property type="term" value="C:focal adhesion"/>
    <property type="evidence" value="ECO:0007669"/>
    <property type="project" value="TreeGrafter"/>
</dbReference>
<feature type="disulfide bond" evidence="17">
    <location>
        <begin position="436"/>
        <end position="440"/>
    </location>
</feature>
<dbReference type="Pfam" id="PF23105">
    <property type="entry name" value="EGF_integrin"/>
    <property type="match status" value="2"/>
</dbReference>
<dbReference type="AlphaFoldDB" id="A0A443S6S7"/>
<dbReference type="Pfam" id="PF08725">
    <property type="entry name" value="Integrin_b_cyt"/>
    <property type="match status" value="1"/>
</dbReference>
<evidence type="ECO:0000256" key="18">
    <source>
        <dbReference type="RuleBase" id="RU000633"/>
    </source>
</evidence>
<dbReference type="SUPFAM" id="SSF69687">
    <property type="entry name" value="Integrin beta tail domain"/>
    <property type="match status" value="1"/>
</dbReference>
<comment type="caution">
    <text evidence="23">The sequence shown here is derived from an EMBL/GenBank/DDBJ whole genome shotgun (WGS) entry which is preliminary data.</text>
</comment>
<sequence>MRLKIANECITKEKCGECISASSKCFWCSDATFENDRCNTKQQLTKLNCENIFPSPDLKLNEPTIISDEELSPPNVPENKNIVQMKPQRIALKLRPHSKASFKLTVRQAVGYPVDLYYLLDLSRTMYVHKETLASLGDQLATEMRKITGNFKLGFGSFIDKQVMPFVDITPDKDDKSNKEKKCVKTYGFRHHMSLSENTARFMKEIKESEVSGNLDGPEGGFDAIMQAIVCEEKIGWRNQSRRLLVFATDASFHYAGDGRLAGILKPNDEQCHLDAKNYYSESNTQDYPSINQINMVAQQKTVSIIFTVTQGKEILYKRLQKVIENSNVATLAKDSSNVVQIIKDSYNQIISFIALKELDLSDDSNVRISYETACKSGKIERTNRCDNIRTGDTIEFDVTLELTSCPSNPAKRNQTIRIKPTTLNDELVIDLQIMCDCDCEKPWNRDVNSAKCNAGNGTFECGICSCNDNYYGKQCECELNSGKTNNEQTCYKGNETKPCSGNGDCSCGKCLCREHRKGEKYYGKYCECDRVGCKRSHGEVCGGKDRGICNCGKCECNNNWKGEACDCSQNTESCIDPVSGSICAGHGTCKCGKCECDVQANGEVYTGTWCDDCPSCSGRCKTYYDDVKREVDVARSEEDVNDSYNYTVVMSDRVKAGKDEKLCEFLDENGCKYIFKYRYEDNLSPSKDSIITIQRKKECPEKISIEKTGIKIISGILVVGILTLILWKIITYCHDKREFEKFEKEIKNANWEASQNPIFKPSTAQFQNPTFGRMSVYQ</sequence>
<dbReference type="STRING" id="299467.A0A443S6S7"/>
<feature type="disulfide bond" evidence="17">
    <location>
        <begin position="513"/>
        <end position="527"/>
    </location>
</feature>
<dbReference type="PROSITE" id="PS00243">
    <property type="entry name" value="I_EGF_1"/>
    <property type="match status" value="2"/>
</dbReference>
<name>A0A443S6S7_9ACAR</name>
<keyword evidence="4" id="KW-0245">EGF-like domain</keyword>
<evidence type="ECO:0000256" key="11">
    <source>
        <dbReference type="ARBA" id="ARBA00022889"/>
    </source>
</evidence>
<feature type="disulfide bond" evidence="17">
    <location>
        <begin position="557"/>
        <end position="566"/>
    </location>
</feature>
<dbReference type="SUPFAM" id="SSF53300">
    <property type="entry name" value="vWA-like"/>
    <property type="match status" value="1"/>
</dbReference>
<dbReference type="InterPro" id="IPR036465">
    <property type="entry name" value="vWFA_dom_sf"/>
</dbReference>
<evidence type="ECO:0000256" key="17">
    <source>
        <dbReference type="PIRSR" id="PIRSR002512-1"/>
    </source>
</evidence>
<dbReference type="SUPFAM" id="SSF69179">
    <property type="entry name" value="Integrin domains"/>
    <property type="match status" value="1"/>
</dbReference>
<feature type="disulfide bond" evidence="17">
    <location>
        <begin position="597"/>
        <end position="611"/>
    </location>
</feature>
<evidence type="ECO:0000256" key="13">
    <source>
        <dbReference type="ARBA" id="ARBA00023037"/>
    </source>
</evidence>
<evidence type="ECO:0000313" key="24">
    <source>
        <dbReference type="Proteomes" id="UP000288716"/>
    </source>
</evidence>
<feature type="disulfide bond" evidence="17">
    <location>
        <begin position="508"/>
        <end position="542"/>
    </location>
</feature>
<keyword evidence="15 17" id="KW-1015">Disulfide bond</keyword>
<dbReference type="InterPro" id="IPR032695">
    <property type="entry name" value="Integrin_dom_sf"/>
</dbReference>
<dbReference type="InterPro" id="IPR057073">
    <property type="entry name" value="EGF_integrin_2"/>
</dbReference>
<comment type="similarity">
    <text evidence="2 18">Belongs to the integrin beta chain family.</text>
</comment>
<feature type="disulfide bond" evidence="17">
    <location>
        <begin position="568"/>
        <end position="575"/>
    </location>
</feature>
<feature type="disulfide bond" evidence="17">
    <location>
        <begin position="590"/>
        <end position="595"/>
    </location>
</feature>
<evidence type="ECO:0000256" key="1">
    <source>
        <dbReference type="ARBA" id="ARBA00004251"/>
    </source>
</evidence>
<dbReference type="GO" id="GO:0007157">
    <property type="term" value="P:heterophilic cell-cell adhesion via plasma membrane cell adhesion molecules"/>
    <property type="evidence" value="ECO:0007669"/>
    <property type="project" value="UniProtKB-ARBA"/>
</dbReference>
<dbReference type="SUPFAM" id="SSF57196">
    <property type="entry name" value="EGF/Laminin"/>
    <property type="match status" value="1"/>
</dbReference>
<dbReference type="FunFam" id="2.10.25.10:FF:000075">
    <property type="entry name" value="Integrin beta"/>
    <property type="match status" value="1"/>
</dbReference>
<dbReference type="SMART" id="SM00187">
    <property type="entry name" value="INB"/>
    <property type="match status" value="1"/>
</dbReference>
<dbReference type="Gene3D" id="2.60.40.1510">
    <property type="entry name" value="ntegrin, alpha v. Chain A, domain 3"/>
    <property type="match status" value="1"/>
</dbReference>
<dbReference type="Gene3D" id="2.10.25.10">
    <property type="entry name" value="Laminin"/>
    <property type="match status" value="4"/>
</dbReference>
<dbReference type="SMART" id="SM01241">
    <property type="entry name" value="Integrin_b_cyt"/>
    <property type="match status" value="1"/>
</dbReference>
<keyword evidence="5 18" id="KW-0812">Transmembrane</keyword>
<gene>
    <name evidence="23" type="ORF">B4U80_06039</name>
</gene>
<keyword evidence="7" id="KW-0732">Signal</keyword>
<evidence type="ECO:0000256" key="9">
    <source>
        <dbReference type="ARBA" id="ARBA00022837"/>
    </source>
</evidence>
<dbReference type="Proteomes" id="UP000288716">
    <property type="component" value="Unassembled WGS sequence"/>
</dbReference>
<dbReference type="PANTHER" id="PTHR10082">
    <property type="entry name" value="INTEGRIN BETA SUBUNIT"/>
    <property type="match status" value="1"/>
</dbReference>
<evidence type="ECO:0000259" key="21">
    <source>
        <dbReference type="SMART" id="SM01241"/>
    </source>
</evidence>
<feature type="disulfide bond" evidence="17">
    <location>
        <begin position="18"/>
        <end position="49"/>
    </location>
</feature>
<evidence type="ECO:0000256" key="4">
    <source>
        <dbReference type="ARBA" id="ARBA00022536"/>
    </source>
</evidence>
<keyword evidence="13 18" id="KW-0401">Integrin</keyword>
<feature type="disulfide bond" evidence="17">
    <location>
        <begin position="15"/>
        <end position="25"/>
    </location>
</feature>
<evidence type="ECO:0000256" key="7">
    <source>
        <dbReference type="ARBA" id="ARBA00022729"/>
    </source>
</evidence>
<evidence type="ECO:0000256" key="5">
    <source>
        <dbReference type="ARBA" id="ARBA00022692"/>
    </source>
</evidence>
<feature type="disulfide bond" evidence="17">
    <location>
        <begin position="467"/>
        <end position="476"/>
    </location>
</feature>
<dbReference type="PRINTS" id="PR01186">
    <property type="entry name" value="INTEGRINB"/>
</dbReference>
<reference evidence="23 24" key="1">
    <citation type="journal article" date="2018" name="Gigascience">
        <title>Genomes of trombidid mites reveal novel predicted allergens and laterally-transferred genes associated with secondary metabolism.</title>
        <authorList>
            <person name="Dong X."/>
            <person name="Chaisiri K."/>
            <person name="Xia D."/>
            <person name="Armstrong S.D."/>
            <person name="Fang Y."/>
            <person name="Donnelly M.J."/>
            <person name="Kadowaki T."/>
            <person name="McGarry J.W."/>
            <person name="Darby A.C."/>
            <person name="Makepeace B.L."/>
        </authorList>
    </citation>
    <scope>NUCLEOTIDE SEQUENCE [LARGE SCALE GENOMIC DNA]</scope>
    <source>
        <strain evidence="23">UoL-UT</strain>
    </source>
</reference>
<evidence type="ECO:0000259" key="20">
    <source>
        <dbReference type="SMART" id="SM00187"/>
    </source>
</evidence>
<dbReference type="GO" id="GO:0007229">
    <property type="term" value="P:integrin-mediated signaling pathway"/>
    <property type="evidence" value="ECO:0007669"/>
    <property type="project" value="UniProtKB-KW"/>
</dbReference>
<evidence type="ECO:0000256" key="10">
    <source>
        <dbReference type="ARBA" id="ARBA00022842"/>
    </source>
</evidence>
<dbReference type="VEuPathDB" id="VectorBase:LDEU008800"/>
<feature type="disulfide bond" evidence="17">
    <location>
        <begin position="231"/>
        <end position="272"/>
    </location>
</feature>
<accession>A0A443S6S7</accession>